<dbReference type="RefSeq" id="WP_280831501.1">
    <property type="nucleotide sequence ID" value="NZ_JARXVE010000002.1"/>
</dbReference>
<evidence type="ECO:0000313" key="2">
    <source>
        <dbReference type="Proteomes" id="UP001160130"/>
    </source>
</evidence>
<reference evidence="1 2" key="1">
    <citation type="submission" date="2023-04" db="EMBL/GenBank/DDBJ databases">
        <title>Forest soil microbial communities from Buena Vista Peninsula, Colon Province, Panama.</title>
        <authorList>
            <person name="Bouskill N."/>
        </authorList>
    </citation>
    <scope>NUCLEOTIDE SEQUENCE [LARGE SCALE GENOMIC DNA]</scope>
    <source>
        <strain evidence="1 2">AC80</strain>
    </source>
</reference>
<dbReference type="EMBL" id="JARXVE010000002">
    <property type="protein sequence ID" value="MDH6194850.1"/>
    <property type="molecule type" value="Genomic_DNA"/>
</dbReference>
<accession>A0ABT6KVV8</accession>
<sequence>MGSTDGDAEVLKRLVIASSFVLGAMLSFAGVASADDILVVGFDGVEEFYYTQADCEADGPNVRLQINDQAYPYWYCRIGDDRGDNVHWYLYNTDIPPN</sequence>
<comment type="caution">
    <text evidence="1">The sequence shown here is derived from an EMBL/GenBank/DDBJ whole genome shotgun (WGS) entry which is preliminary data.</text>
</comment>
<gene>
    <name evidence="1" type="ORF">M2272_001479</name>
</gene>
<name>A0ABT6KVV8_9MYCO</name>
<dbReference type="Proteomes" id="UP001160130">
    <property type="component" value="Unassembled WGS sequence"/>
</dbReference>
<organism evidence="1 2">
    <name type="scientific">Mycolicibacterium frederiksbergense</name>
    <dbReference type="NCBI Taxonomy" id="117567"/>
    <lineage>
        <taxon>Bacteria</taxon>
        <taxon>Bacillati</taxon>
        <taxon>Actinomycetota</taxon>
        <taxon>Actinomycetes</taxon>
        <taxon>Mycobacteriales</taxon>
        <taxon>Mycobacteriaceae</taxon>
        <taxon>Mycolicibacterium</taxon>
    </lineage>
</organism>
<keyword evidence="2" id="KW-1185">Reference proteome</keyword>
<proteinExistence type="predicted"/>
<evidence type="ECO:0000313" key="1">
    <source>
        <dbReference type="EMBL" id="MDH6194850.1"/>
    </source>
</evidence>
<protein>
    <submittedName>
        <fullName evidence="1">Uncharacterized protein</fullName>
    </submittedName>
</protein>